<dbReference type="InterPro" id="IPR009072">
    <property type="entry name" value="Histone-fold"/>
</dbReference>
<evidence type="ECO:0000256" key="6">
    <source>
        <dbReference type="ARBA" id="ARBA00023136"/>
    </source>
</evidence>
<evidence type="ECO:0000256" key="4">
    <source>
        <dbReference type="ARBA" id="ARBA00022989"/>
    </source>
</evidence>
<evidence type="ECO:0000256" key="2">
    <source>
        <dbReference type="ARBA" id="ARBA00022692"/>
    </source>
</evidence>
<evidence type="ECO:0000256" key="5">
    <source>
        <dbReference type="ARBA" id="ARBA00023134"/>
    </source>
</evidence>
<dbReference type="Pfam" id="PF00808">
    <property type="entry name" value="CBFD_NFYB_HMF"/>
    <property type="match status" value="1"/>
</dbReference>
<feature type="transmembrane region" description="Helical" evidence="10">
    <location>
        <begin position="355"/>
        <end position="374"/>
    </location>
</feature>
<comment type="similarity">
    <text evidence="7">Belongs to the TRAFAC class TrmE-Era-EngA-EngB-Septin-like GTPase superfamily. Septin GTPase family.</text>
</comment>
<protein>
    <submittedName>
        <fullName evidence="13">GTP binding protein</fullName>
    </submittedName>
</protein>
<keyword evidence="6 10" id="KW-0472">Membrane</keyword>
<dbReference type="GO" id="GO:0005938">
    <property type="term" value="C:cell cortex"/>
    <property type="evidence" value="ECO:0007669"/>
    <property type="project" value="UniProtKB-ARBA"/>
</dbReference>
<feature type="region of interest" description="Disordered" evidence="9">
    <location>
        <begin position="22"/>
        <end position="81"/>
    </location>
</feature>
<dbReference type="FunFam" id="3.40.50.300:FF:000328">
    <property type="entry name" value="Septin spn3"/>
    <property type="match status" value="1"/>
</dbReference>
<accession>A0A4T0TKP9</accession>
<evidence type="ECO:0000256" key="8">
    <source>
        <dbReference type="SAM" id="Coils"/>
    </source>
</evidence>
<feature type="region of interest" description="Disordered" evidence="9">
    <location>
        <begin position="557"/>
        <end position="582"/>
    </location>
</feature>
<evidence type="ECO:0000256" key="3">
    <source>
        <dbReference type="ARBA" id="ARBA00022741"/>
    </source>
</evidence>
<comment type="subcellular location">
    <subcellularLocation>
        <location evidence="1">Membrane</location>
        <topology evidence="1">Multi-pass membrane protein</topology>
    </subcellularLocation>
</comment>
<feature type="compositionally biased region" description="Low complexity" evidence="9">
    <location>
        <begin position="66"/>
        <end position="77"/>
    </location>
</feature>
<dbReference type="GO" id="GO:0016020">
    <property type="term" value="C:membrane"/>
    <property type="evidence" value="ECO:0007669"/>
    <property type="project" value="UniProtKB-SubCell"/>
</dbReference>
<name>A0A4T0TKP9_9BASI</name>
<keyword evidence="4 10" id="KW-1133">Transmembrane helix</keyword>
<evidence type="ECO:0000313" key="14">
    <source>
        <dbReference type="Proteomes" id="UP000310708"/>
    </source>
</evidence>
<dbReference type="Proteomes" id="UP000310708">
    <property type="component" value="Unassembled WGS sequence"/>
</dbReference>
<sequence length="1066" mass="121343">MRDTLGEKLKEDAEELDRREVQINALTETNDKQTAKVAELESSLQDQEDRNAQLSNDLSTLRARISSSEKASTDESSQMQSRLRDLEKILDKVKMEREEWQSQADEEHLRCESALESNKDLLEELETIKNEYKGVNGSLQESEKALRNVESLLSESQLTNQQEFDELKQHYELQLKELKEKNEEQRKEVADAKANLELFRQDAERTPELEQECKEKTLLIGKVRHEAVILNEHLTEALKRLKEYNTSDSVDRQLMSNILLQFVTTPRSDGKRFEMLNLLASILSWNQYEREQAGIAPKSSRYPIPSSPDSPSSYFRRSTSRTRPAMTNIEDNASFGQLYSLDTPALYIDDQIRDWVLFPITLVMILVGLLRHYVVQLLGGAPKKQDIKSIREQRSLMRSAILRQNGKVLTNTAFVKRKQYLIESFKDGKYLKVAPPKEGDQPQLPPNPLSDPDQMDNMMDGMKKQMVMFIPQTVIMGWINSFFSGFVLIKLPFPLTRGFKAMLQRGIMTPDMPASYLLLGDGNKTDSVRDMQSLAALSEMSSPINIAVEPAQPQAMQAAAAQPKRNLRKSKDQESNGIDNFELPKSTVTKLAKEGVPDGIKFQKDTLLALQKSSSVFINYLAAQEKAHDKSNKTVNAAHILAAVKELDIGTQKGELEEILNEELKAYKTIQETKAANKTQQQIEKEDNAAETNNPDEFDETHTLTVMASARRGRKSVKKGLQFTVMVVGASGTGRTTFVNTLCESEVLQHKANDSPETAHIEEGIKIKPLTVELDEEGFRIALTIVDTPGFGDNINNESNFQEIVGYLERQYDDILAEESRIKRNPRFRDNRVHALLYFIPPTGHSLREMDIELMRRLSPRVNVIPVIGKADSLTPSELKTFKKRVMEDIEHYEIPIYSFPYDVEEDDEETVMDNSELRAMLPFAIVGSEEEMTIDGEVVRARRYPWGVVNVDDPAHSDFSRLRSALLSSHLTDLKEITHDFLYENYRTEKLSRTATGDGSHYPIGNSSSMGSNGEDPEAVRYKEEQLRREEEKFREIELRVQREIAEKRAELAAKEENLRHLGVA</sequence>
<comment type="caution">
    <text evidence="13">The sequence shown here is derived from an EMBL/GenBank/DDBJ whole genome shotgun (WGS) entry which is preliminary data.</text>
</comment>
<dbReference type="GO" id="GO:0032156">
    <property type="term" value="C:septin cytoskeleton"/>
    <property type="evidence" value="ECO:0007669"/>
    <property type="project" value="UniProtKB-ARBA"/>
</dbReference>
<dbReference type="PROSITE" id="PS51719">
    <property type="entry name" value="G_SEPTIN"/>
    <property type="match status" value="1"/>
</dbReference>
<feature type="region of interest" description="Disordered" evidence="9">
    <location>
        <begin position="995"/>
        <end position="1020"/>
    </location>
</feature>
<evidence type="ECO:0000259" key="12">
    <source>
        <dbReference type="PROSITE" id="PS51719"/>
    </source>
</evidence>
<proteinExistence type="inferred from homology"/>
<dbReference type="SUPFAM" id="SSF47113">
    <property type="entry name" value="Histone-fold"/>
    <property type="match status" value="1"/>
</dbReference>
<dbReference type="InterPro" id="IPR016491">
    <property type="entry name" value="Septin"/>
</dbReference>
<feature type="compositionally biased region" description="Low complexity" evidence="9">
    <location>
        <begin position="299"/>
        <end position="323"/>
    </location>
</feature>
<dbReference type="Gene3D" id="1.10.20.10">
    <property type="entry name" value="Histone, subunit A"/>
    <property type="match status" value="1"/>
</dbReference>
<evidence type="ECO:0000256" key="1">
    <source>
        <dbReference type="ARBA" id="ARBA00004141"/>
    </source>
</evidence>
<dbReference type="InterPro" id="IPR000237">
    <property type="entry name" value="GRIP_dom"/>
</dbReference>
<dbReference type="AlphaFoldDB" id="A0A4T0TKP9"/>
<feature type="domain" description="GRIP" evidence="11">
    <location>
        <begin position="245"/>
        <end position="296"/>
    </location>
</feature>
<feature type="coiled-coil region" evidence="8">
    <location>
        <begin position="1021"/>
        <end position="1059"/>
    </location>
</feature>
<feature type="transmembrane region" description="Helical" evidence="10">
    <location>
        <begin position="467"/>
        <end position="489"/>
    </location>
</feature>
<dbReference type="EMBL" id="SPRX01000022">
    <property type="protein sequence ID" value="TIC65507.1"/>
    <property type="molecule type" value="Genomic_DNA"/>
</dbReference>
<dbReference type="InterPro" id="IPR019459">
    <property type="entry name" value="GRAB"/>
</dbReference>
<feature type="region of interest" description="Disordered" evidence="9">
    <location>
        <begin position="678"/>
        <end position="697"/>
    </location>
</feature>
<dbReference type="InterPro" id="IPR002809">
    <property type="entry name" value="EMC3/TMCO1"/>
</dbReference>
<dbReference type="PANTHER" id="PTHR18884">
    <property type="entry name" value="SEPTIN"/>
    <property type="match status" value="1"/>
</dbReference>
<keyword evidence="2 10" id="KW-0812">Transmembrane</keyword>
<dbReference type="SUPFAM" id="SSF52540">
    <property type="entry name" value="P-loop containing nucleoside triphosphate hydrolases"/>
    <property type="match status" value="1"/>
</dbReference>
<dbReference type="CDD" id="cd22928">
    <property type="entry name" value="HFD_POLE3_DPB4"/>
    <property type="match status" value="1"/>
</dbReference>
<dbReference type="InterPro" id="IPR030379">
    <property type="entry name" value="G_SEPTIN_dom"/>
</dbReference>
<evidence type="ECO:0000256" key="10">
    <source>
        <dbReference type="SAM" id="Phobius"/>
    </source>
</evidence>
<dbReference type="PROSITE" id="PS50913">
    <property type="entry name" value="GRIP"/>
    <property type="match status" value="1"/>
</dbReference>
<keyword evidence="5 7" id="KW-0342">GTP-binding</keyword>
<organism evidence="13 14">
    <name type="scientific">Wallemia mellicola</name>
    <dbReference type="NCBI Taxonomy" id="1708541"/>
    <lineage>
        <taxon>Eukaryota</taxon>
        <taxon>Fungi</taxon>
        <taxon>Dikarya</taxon>
        <taxon>Basidiomycota</taxon>
        <taxon>Wallemiomycotina</taxon>
        <taxon>Wallemiomycetes</taxon>
        <taxon>Wallemiales</taxon>
        <taxon>Wallemiaceae</taxon>
        <taxon>Wallemia</taxon>
    </lineage>
</organism>
<dbReference type="Pfam" id="PF10375">
    <property type="entry name" value="GRAB"/>
    <property type="match status" value="1"/>
</dbReference>
<feature type="domain" description="Septin-type G" evidence="12">
    <location>
        <begin position="719"/>
        <end position="994"/>
    </location>
</feature>
<feature type="region of interest" description="Disordered" evidence="9">
    <location>
        <begin position="296"/>
        <end position="323"/>
    </location>
</feature>
<gene>
    <name evidence="13" type="ORF">E3Q01_02097</name>
</gene>
<evidence type="ECO:0000313" key="13">
    <source>
        <dbReference type="EMBL" id="TIC65507.1"/>
    </source>
</evidence>
<dbReference type="GO" id="GO:0005525">
    <property type="term" value="F:GTP binding"/>
    <property type="evidence" value="ECO:0007669"/>
    <property type="project" value="UniProtKB-KW"/>
</dbReference>
<dbReference type="InterPro" id="IPR027417">
    <property type="entry name" value="P-loop_NTPase"/>
</dbReference>
<keyword evidence="8" id="KW-0175">Coiled coil</keyword>
<dbReference type="Gene3D" id="3.40.50.300">
    <property type="entry name" value="P-loop containing nucleotide triphosphate hydrolases"/>
    <property type="match status" value="1"/>
</dbReference>
<dbReference type="SMART" id="SM01415">
    <property type="entry name" value="DUF106"/>
    <property type="match status" value="1"/>
</dbReference>
<evidence type="ECO:0000256" key="7">
    <source>
        <dbReference type="RuleBase" id="RU004560"/>
    </source>
</evidence>
<evidence type="ECO:0000259" key="11">
    <source>
        <dbReference type="PROSITE" id="PS50913"/>
    </source>
</evidence>
<dbReference type="CDD" id="cd01850">
    <property type="entry name" value="CDC_Septin"/>
    <property type="match status" value="1"/>
</dbReference>
<dbReference type="GO" id="GO:0046982">
    <property type="term" value="F:protein heterodimerization activity"/>
    <property type="evidence" value="ECO:0007669"/>
    <property type="project" value="InterPro"/>
</dbReference>
<reference evidence="13 14" key="1">
    <citation type="submission" date="2019-03" db="EMBL/GenBank/DDBJ databases">
        <title>Sequencing 25 genomes of Wallemia mellicola.</title>
        <authorList>
            <person name="Gostincar C."/>
        </authorList>
    </citation>
    <scope>NUCLEOTIDE SEQUENCE [LARGE SCALE GENOMIC DNA]</scope>
    <source>
        <strain evidence="13 14">EXF-757</strain>
    </source>
</reference>
<dbReference type="Pfam" id="PF01956">
    <property type="entry name" value="EMC3_TMCO1"/>
    <property type="match status" value="1"/>
</dbReference>
<evidence type="ECO:0000256" key="9">
    <source>
        <dbReference type="SAM" id="MobiDB-lite"/>
    </source>
</evidence>
<dbReference type="InterPro" id="IPR003958">
    <property type="entry name" value="CBFA_NFYB_domain"/>
</dbReference>
<keyword evidence="3 7" id="KW-0547">Nucleotide-binding</keyword>
<dbReference type="Pfam" id="PF00735">
    <property type="entry name" value="Septin"/>
    <property type="match status" value="1"/>
</dbReference>